<keyword evidence="1" id="KW-0540">Nuclease</keyword>
<dbReference type="EMBL" id="CP018099">
    <property type="protein sequence ID" value="APF20124.1"/>
    <property type="molecule type" value="Genomic_DNA"/>
</dbReference>
<name>A0A1J1CCK5_CALAY</name>
<proteinExistence type="predicted"/>
<dbReference type="Proteomes" id="UP000183868">
    <property type="component" value="Chromosome"/>
</dbReference>
<dbReference type="KEGG" id="caby:Cabys_3376"/>
<evidence type="ECO:0000313" key="2">
    <source>
        <dbReference type="Proteomes" id="UP000183868"/>
    </source>
</evidence>
<organism evidence="1 2">
    <name type="scientific">Caldithrix abyssi DSM 13497</name>
    <dbReference type="NCBI Taxonomy" id="880073"/>
    <lineage>
        <taxon>Bacteria</taxon>
        <taxon>Pseudomonadati</taxon>
        <taxon>Calditrichota</taxon>
        <taxon>Calditrichia</taxon>
        <taxon>Calditrichales</taxon>
        <taxon>Calditrichaceae</taxon>
        <taxon>Caldithrix</taxon>
    </lineage>
</organism>
<dbReference type="GO" id="GO:0004519">
    <property type="term" value="F:endonuclease activity"/>
    <property type="evidence" value="ECO:0007669"/>
    <property type="project" value="UniProtKB-KW"/>
</dbReference>
<protein>
    <submittedName>
        <fullName evidence="1">Putative endonuclease</fullName>
    </submittedName>
</protein>
<gene>
    <name evidence="1" type="ORF">Cabys_3376</name>
</gene>
<reference evidence="1 2" key="1">
    <citation type="submission" date="2016-11" db="EMBL/GenBank/DDBJ databases">
        <title>Genomic analysis of Caldithrix abyssi and proposal of a novel bacterial phylum Caldithrichaeota.</title>
        <authorList>
            <person name="Kublanov I."/>
            <person name="Sigalova O."/>
            <person name="Gavrilov S."/>
            <person name="Lebedinsky A."/>
            <person name="Ivanova N."/>
            <person name="Daum C."/>
            <person name="Reddy T."/>
            <person name="Klenk H.P."/>
            <person name="Goker M."/>
            <person name="Reva O."/>
            <person name="Miroshnichenko M."/>
            <person name="Kyprides N."/>
            <person name="Woyke T."/>
            <person name="Gelfand M."/>
        </authorList>
    </citation>
    <scope>NUCLEOTIDE SEQUENCE [LARGE SCALE GENOMIC DNA]</scope>
    <source>
        <strain evidence="1 2">LF13</strain>
    </source>
</reference>
<keyword evidence="1" id="KW-0255">Endonuclease</keyword>
<keyword evidence="1" id="KW-0378">Hydrolase</keyword>
<dbReference type="AlphaFoldDB" id="A0A1J1CCK5"/>
<accession>A0A1J1CCK5</accession>
<sequence>MSAIIREKRIKKWKRAWKIELIEGMNPEWKDLYYDLLGGKDGEGCIGEGFPLARE</sequence>
<evidence type="ECO:0000313" key="1">
    <source>
        <dbReference type="EMBL" id="APF20124.1"/>
    </source>
</evidence>